<sequence length="142" mass="16817">MVSIFFVVGGYVSSAKAIKLARQRPHQHEQVYLTLTSSLFRRGIRLYLPALVSTFITLCAIRLGLWEPARQYTTMPYIFQADNHHQRLPSFGEQLADWWSEFMGLTNIWSYYNYSHWQPYYNKYDPHLWTVPMEMRGSLVCD</sequence>
<keyword evidence="1" id="KW-0812">Transmembrane</keyword>
<keyword evidence="1" id="KW-0472">Membrane</keyword>
<reference evidence="2 3" key="1">
    <citation type="journal article" date="2019" name="Sci. Rep.">
        <title>A multi-omics analysis of the grapevine pathogen Lasiodiplodia theobromae reveals that temperature affects the expression of virulence- and pathogenicity-related genes.</title>
        <authorList>
            <person name="Felix C."/>
            <person name="Meneses R."/>
            <person name="Goncalves M.F.M."/>
            <person name="Tilleman L."/>
            <person name="Duarte A.S."/>
            <person name="Jorrin-Novo J.V."/>
            <person name="Van de Peer Y."/>
            <person name="Deforce D."/>
            <person name="Van Nieuwerburgh F."/>
            <person name="Esteves A.C."/>
            <person name="Alves A."/>
        </authorList>
    </citation>
    <scope>NUCLEOTIDE SEQUENCE [LARGE SCALE GENOMIC DNA]</scope>
    <source>
        <strain evidence="2 3">LA-SOL3</strain>
    </source>
</reference>
<dbReference type="AlphaFoldDB" id="A0A5N5D1T1"/>
<evidence type="ECO:0000313" key="2">
    <source>
        <dbReference type="EMBL" id="KAB2571633.1"/>
    </source>
</evidence>
<feature type="transmembrane region" description="Helical" evidence="1">
    <location>
        <begin position="46"/>
        <end position="65"/>
    </location>
</feature>
<gene>
    <name evidence="2" type="ORF">DBV05_g9675</name>
</gene>
<keyword evidence="1" id="KW-1133">Transmembrane helix</keyword>
<name>A0A5N5D1T1_9PEZI</name>
<dbReference type="OrthoDB" id="5819582at2759"/>
<proteinExistence type="predicted"/>
<dbReference type="EMBL" id="VCHE01000096">
    <property type="protein sequence ID" value="KAB2571633.1"/>
    <property type="molecule type" value="Genomic_DNA"/>
</dbReference>
<organism evidence="2 3">
    <name type="scientific">Lasiodiplodia theobromae</name>
    <dbReference type="NCBI Taxonomy" id="45133"/>
    <lineage>
        <taxon>Eukaryota</taxon>
        <taxon>Fungi</taxon>
        <taxon>Dikarya</taxon>
        <taxon>Ascomycota</taxon>
        <taxon>Pezizomycotina</taxon>
        <taxon>Dothideomycetes</taxon>
        <taxon>Dothideomycetes incertae sedis</taxon>
        <taxon>Botryosphaeriales</taxon>
        <taxon>Botryosphaeriaceae</taxon>
        <taxon>Lasiodiplodia</taxon>
    </lineage>
</organism>
<protein>
    <submittedName>
        <fullName evidence="2">Uncharacterized protein</fullName>
    </submittedName>
</protein>
<accession>A0A5N5D1T1</accession>
<evidence type="ECO:0000313" key="3">
    <source>
        <dbReference type="Proteomes" id="UP000325902"/>
    </source>
</evidence>
<dbReference type="Proteomes" id="UP000325902">
    <property type="component" value="Unassembled WGS sequence"/>
</dbReference>
<keyword evidence="3" id="KW-1185">Reference proteome</keyword>
<evidence type="ECO:0000256" key="1">
    <source>
        <dbReference type="SAM" id="Phobius"/>
    </source>
</evidence>
<comment type="caution">
    <text evidence="2">The sequence shown here is derived from an EMBL/GenBank/DDBJ whole genome shotgun (WGS) entry which is preliminary data.</text>
</comment>